<sequence>MNIQNNPALAFQLFEEKKFIESKNLYEEILEKTLALNVTIQVRYGYGYHFSVLGLVEEAIDNYTELEMIGRGNSSNEIVSQAIHQAGMVY</sequence>
<proteinExistence type="predicted"/>
<dbReference type="RefSeq" id="WP_313792780.1">
    <property type="nucleotide sequence ID" value="NZ_CP102453.1"/>
</dbReference>
<dbReference type="EMBL" id="CP102453">
    <property type="protein sequence ID" value="UUX33278.1"/>
    <property type="molecule type" value="Genomic_DNA"/>
</dbReference>
<dbReference type="Proteomes" id="UP001315967">
    <property type="component" value="Chromosome"/>
</dbReference>
<evidence type="ECO:0000313" key="1">
    <source>
        <dbReference type="EMBL" id="UUX33278.1"/>
    </source>
</evidence>
<keyword evidence="2" id="KW-1185">Reference proteome</keyword>
<reference evidence="1 2" key="1">
    <citation type="submission" date="2022-08" db="EMBL/GenBank/DDBJ databases">
        <title>Aerococcaceae sp. nov isolated from spoiled eye mask.</title>
        <authorList>
            <person name="Zhou G."/>
            <person name="Xie X.-B."/>
            <person name="Shi Q.-S."/>
            <person name="Wang Y.-S."/>
            <person name="Wen X."/>
            <person name="Peng H."/>
            <person name="Yang X.-J."/>
            <person name="Tao H.-B."/>
            <person name="Huang X.-M."/>
        </authorList>
    </citation>
    <scope>NUCLEOTIDE SEQUENCE [LARGE SCALE GENOMIC DNA]</scope>
    <source>
        <strain evidence="2">DM20194951</strain>
    </source>
</reference>
<evidence type="ECO:0000313" key="2">
    <source>
        <dbReference type="Proteomes" id="UP001315967"/>
    </source>
</evidence>
<gene>
    <name evidence="1" type="ORF">NRE15_10230</name>
</gene>
<organism evidence="1 2">
    <name type="scientific">Fundicoccus culcitae</name>
    <dbReference type="NCBI Taxonomy" id="2969821"/>
    <lineage>
        <taxon>Bacteria</taxon>
        <taxon>Bacillati</taxon>
        <taxon>Bacillota</taxon>
        <taxon>Bacilli</taxon>
        <taxon>Lactobacillales</taxon>
        <taxon>Aerococcaceae</taxon>
        <taxon>Fundicoccus</taxon>
    </lineage>
</organism>
<accession>A0ABY5P3H6</accession>
<name>A0ABY5P3H6_9LACT</name>
<protein>
    <submittedName>
        <fullName evidence="1">Uncharacterized protein</fullName>
    </submittedName>
</protein>